<dbReference type="Pfam" id="PF15738">
    <property type="entry name" value="YafQ_toxin"/>
    <property type="match status" value="1"/>
</dbReference>
<dbReference type="Proteomes" id="UP000270261">
    <property type="component" value="Unassembled WGS sequence"/>
</dbReference>
<dbReference type="OrthoDB" id="7030467at2"/>
<dbReference type="PANTHER" id="PTHR40588:SF1">
    <property type="entry name" value="MRNA INTERFERASE TOXIN YAFQ"/>
    <property type="match status" value="1"/>
</dbReference>
<accession>A0A3R8NSD8</accession>
<evidence type="ECO:0000256" key="1">
    <source>
        <dbReference type="ARBA" id="ARBA00022649"/>
    </source>
</evidence>
<dbReference type="InterPro" id="IPR004386">
    <property type="entry name" value="Toxin_YafQ-like"/>
</dbReference>
<dbReference type="EMBL" id="RRUE01000001">
    <property type="protein sequence ID" value="RRN44749.1"/>
    <property type="molecule type" value="Genomic_DNA"/>
</dbReference>
<dbReference type="GO" id="GO:0004521">
    <property type="term" value="F:RNA endonuclease activity"/>
    <property type="evidence" value="ECO:0007669"/>
    <property type="project" value="TreeGrafter"/>
</dbReference>
<keyword evidence="1" id="KW-1277">Toxin-antitoxin system</keyword>
<evidence type="ECO:0000313" key="3">
    <source>
        <dbReference type="EMBL" id="RRN44749.1"/>
    </source>
</evidence>
<name>A0A3R8NSD8_9BURK</name>
<dbReference type="SUPFAM" id="SSF143011">
    <property type="entry name" value="RelE-like"/>
    <property type="match status" value="1"/>
</dbReference>
<gene>
    <name evidence="3" type="ORF">EHV23_00130</name>
</gene>
<dbReference type="Gene3D" id="3.30.2310.20">
    <property type="entry name" value="RelE-like"/>
    <property type="match status" value="1"/>
</dbReference>
<protein>
    <submittedName>
        <fullName evidence="3">Type II toxin-antitoxin system YafQ family toxin</fullName>
    </submittedName>
</protein>
<dbReference type="InterPro" id="IPR035093">
    <property type="entry name" value="RelE/ParE_toxin_dom_sf"/>
</dbReference>
<dbReference type="InterPro" id="IPR007712">
    <property type="entry name" value="RelE/ParE_toxin"/>
</dbReference>
<dbReference type="PIRSF" id="PIRSF006156">
    <property type="entry name" value="YafQ"/>
    <property type="match status" value="1"/>
</dbReference>
<sequence length="93" mass="10868">MREIEYSGQFRRDLKRERKGAHGSTLEADLMPALEALANDEKLPFRMRDHALTGNWRGCRDCHIRPDLVLIYQKPDSERLLLLRIGSHAELRL</sequence>
<dbReference type="GO" id="GO:0006402">
    <property type="term" value="P:mRNA catabolic process"/>
    <property type="evidence" value="ECO:0007669"/>
    <property type="project" value="TreeGrafter"/>
</dbReference>
<evidence type="ECO:0000256" key="2">
    <source>
        <dbReference type="PIRSR" id="PIRSR006156-1"/>
    </source>
</evidence>
<dbReference type="PANTHER" id="PTHR40588">
    <property type="entry name" value="MRNA INTERFERASE TOXIN YAFQ"/>
    <property type="match status" value="1"/>
</dbReference>
<feature type="active site" description="Proton donor" evidence="2">
    <location>
        <position position="88"/>
    </location>
</feature>
<dbReference type="RefSeq" id="WP_125094161.1">
    <property type="nucleotide sequence ID" value="NZ_RRUE01000001.1"/>
</dbReference>
<dbReference type="GO" id="GO:0006415">
    <property type="term" value="P:translational termination"/>
    <property type="evidence" value="ECO:0007669"/>
    <property type="project" value="TreeGrafter"/>
</dbReference>
<proteinExistence type="predicted"/>
<evidence type="ECO:0000313" key="4">
    <source>
        <dbReference type="Proteomes" id="UP000270261"/>
    </source>
</evidence>
<keyword evidence="4" id="KW-1185">Reference proteome</keyword>
<reference evidence="3 4" key="1">
    <citation type="submission" date="2018-11" db="EMBL/GenBank/DDBJ databases">
        <title>Genome sequencing of Lautropia sp. KCOM 2505 (= ChDC F240).</title>
        <authorList>
            <person name="Kook J.-K."/>
            <person name="Park S.-N."/>
            <person name="Lim Y.K."/>
        </authorList>
    </citation>
    <scope>NUCLEOTIDE SEQUENCE [LARGE SCALE GENOMIC DNA]</scope>
    <source>
        <strain evidence="3 4">KCOM 2505</strain>
    </source>
</reference>
<comment type="caution">
    <text evidence="3">The sequence shown here is derived from an EMBL/GenBank/DDBJ whole genome shotgun (WGS) entry which is preliminary data.</text>
</comment>
<dbReference type="NCBIfam" id="TIGR02385">
    <property type="entry name" value="RelE_StbE"/>
    <property type="match status" value="1"/>
</dbReference>
<dbReference type="AlphaFoldDB" id="A0A3R8NSD8"/>
<organism evidence="3 4">
    <name type="scientific">Lautropia dentalis</name>
    <dbReference type="NCBI Taxonomy" id="2490857"/>
    <lineage>
        <taxon>Bacteria</taxon>
        <taxon>Pseudomonadati</taxon>
        <taxon>Pseudomonadota</taxon>
        <taxon>Betaproteobacteria</taxon>
        <taxon>Burkholderiales</taxon>
        <taxon>Burkholderiaceae</taxon>
        <taxon>Lautropia</taxon>
    </lineage>
</organism>